<evidence type="ECO:0000256" key="3">
    <source>
        <dbReference type="ARBA" id="ARBA00022989"/>
    </source>
</evidence>
<keyword evidence="3 5" id="KW-1133">Transmembrane helix</keyword>
<feature type="transmembrane region" description="Helical" evidence="5">
    <location>
        <begin position="84"/>
        <end position="112"/>
    </location>
</feature>
<dbReference type="InterPro" id="IPR002033">
    <property type="entry name" value="TatC"/>
</dbReference>
<keyword evidence="2 5" id="KW-0812">Transmembrane</keyword>
<organism evidence="6 7">
    <name type="scientific">Termitidicoccus mucosus</name>
    <dbReference type="NCBI Taxonomy" id="1184151"/>
    <lineage>
        <taxon>Bacteria</taxon>
        <taxon>Pseudomonadati</taxon>
        <taxon>Verrucomicrobiota</taxon>
        <taxon>Opitutia</taxon>
        <taxon>Opitutales</taxon>
        <taxon>Opitutaceae</taxon>
        <taxon>Termitidicoccus</taxon>
    </lineage>
</organism>
<dbReference type="Pfam" id="PF00902">
    <property type="entry name" value="TatC"/>
    <property type="match status" value="1"/>
</dbReference>
<dbReference type="GO" id="GO:0033281">
    <property type="term" value="C:TAT protein transport complex"/>
    <property type="evidence" value="ECO:0007669"/>
    <property type="project" value="UniProtKB-UniRule"/>
</dbReference>
<dbReference type="PANTHER" id="PTHR30371">
    <property type="entry name" value="SEC-INDEPENDENT PROTEIN TRANSLOCASE PROTEIN TATC"/>
    <property type="match status" value="1"/>
</dbReference>
<feature type="transmembrane region" description="Helical" evidence="5">
    <location>
        <begin position="236"/>
        <end position="254"/>
    </location>
</feature>
<comment type="similarity">
    <text evidence="5">Belongs to the TatC family.</text>
</comment>
<dbReference type="GO" id="GO:0043953">
    <property type="term" value="P:protein transport by the Tat complex"/>
    <property type="evidence" value="ECO:0007669"/>
    <property type="project" value="UniProtKB-UniRule"/>
</dbReference>
<dbReference type="Proteomes" id="UP000078486">
    <property type="component" value="Unassembled WGS sequence"/>
</dbReference>
<comment type="subunit">
    <text evidence="5">Forms a complex with TatA.</text>
</comment>
<feature type="transmembrane region" description="Helical" evidence="5">
    <location>
        <begin position="32"/>
        <end position="51"/>
    </location>
</feature>
<dbReference type="AlphaFoldDB" id="A0A178ILW8"/>
<dbReference type="GO" id="GO:0009977">
    <property type="term" value="F:proton motive force dependent protein transmembrane transporter activity"/>
    <property type="evidence" value="ECO:0007669"/>
    <property type="project" value="TreeGrafter"/>
</dbReference>
<comment type="caution">
    <text evidence="6">The sequence shown here is derived from an EMBL/GenBank/DDBJ whole genome shotgun (WGS) entry which is preliminary data.</text>
</comment>
<dbReference type="OrthoDB" id="9777044at2"/>
<reference evidence="6 7" key="1">
    <citation type="submission" date="2016-01" db="EMBL/GenBank/DDBJ databases">
        <title>High potential of lignocellulose degradation of a new Verrucomicrobia species.</title>
        <authorList>
            <person name="Wang Y."/>
            <person name="Shi Y."/>
            <person name="Qiu Z."/>
            <person name="Liu S."/>
            <person name="Yang H."/>
        </authorList>
    </citation>
    <scope>NUCLEOTIDE SEQUENCE [LARGE SCALE GENOMIC DNA]</scope>
    <source>
        <strain evidence="6 7">TSB47</strain>
    </source>
</reference>
<keyword evidence="7" id="KW-1185">Reference proteome</keyword>
<dbReference type="GO" id="GO:0065002">
    <property type="term" value="P:intracellular protein transmembrane transport"/>
    <property type="evidence" value="ECO:0007669"/>
    <property type="project" value="TreeGrafter"/>
</dbReference>
<feature type="transmembrane region" description="Helical" evidence="5">
    <location>
        <begin position="177"/>
        <end position="202"/>
    </location>
</feature>
<dbReference type="RefSeq" id="WP_145928646.1">
    <property type="nucleotide sequence ID" value="NZ_CP109796.1"/>
</dbReference>
<evidence type="ECO:0000313" key="6">
    <source>
        <dbReference type="EMBL" id="OAM90671.1"/>
    </source>
</evidence>
<accession>A0A178ILW8</accession>
<evidence type="ECO:0000256" key="5">
    <source>
        <dbReference type="HAMAP-Rule" id="MF_00902"/>
    </source>
</evidence>
<dbReference type="PANTHER" id="PTHR30371:SF0">
    <property type="entry name" value="SEC-INDEPENDENT PROTEIN TRANSLOCASE PROTEIN TATC, CHLOROPLASTIC-RELATED"/>
    <property type="match status" value="1"/>
</dbReference>
<dbReference type="NCBIfam" id="TIGR00945">
    <property type="entry name" value="tatC"/>
    <property type="match status" value="1"/>
</dbReference>
<keyword evidence="5" id="KW-0811">Translocation</keyword>
<dbReference type="HAMAP" id="MF_00902">
    <property type="entry name" value="TatC"/>
    <property type="match status" value="1"/>
</dbReference>
<evidence type="ECO:0000313" key="7">
    <source>
        <dbReference type="Proteomes" id="UP000078486"/>
    </source>
</evidence>
<evidence type="ECO:0000256" key="1">
    <source>
        <dbReference type="ARBA" id="ARBA00004141"/>
    </source>
</evidence>
<sequence length="269" mass="30325">MKQPDDFSDEDELDPTEKPMGFFEHLEELRWTLVKCVIVYAVFAIAIGIFLKQFNAALLWPLEWVRHTMPEMKFEMAGRTPTEAFSIVIQLCCLGALLPAMPFFFFFLGQFVGPALTKTEKRMVLPVCFSSLLLFLAGSSFSFFLLVPSTLKISLELNNLLGFDPPIWTPASYYSTLSWLVIGVGVAFEFPLLILLLVYLGFISTATLRKYRRHAIVVIFIVAAIITPTPDPFTQTIFAAPLYALFEIAIFVGGRMEKKRAARLEAGEL</sequence>
<gene>
    <name evidence="5" type="primary">tatC</name>
    <name evidence="6" type="ORF">AW736_07050</name>
</gene>
<feature type="transmembrane region" description="Helical" evidence="5">
    <location>
        <begin position="124"/>
        <end position="147"/>
    </location>
</feature>
<name>A0A178ILW8_9BACT</name>
<protein>
    <recommendedName>
        <fullName evidence="5">Sec-independent protein translocase protein TatC</fullName>
    </recommendedName>
</protein>
<comment type="function">
    <text evidence="5">Part of the twin-arginine translocation (Tat) system that transports large folded proteins containing a characteristic twin-arginine motif in their signal peptide across membranes.</text>
</comment>
<feature type="transmembrane region" description="Helical" evidence="5">
    <location>
        <begin position="214"/>
        <end position="230"/>
    </location>
</feature>
<keyword evidence="5" id="KW-1003">Cell membrane</keyword>
<keyword evidence="5" id="KW-0813">Transport</keyword>
<dbReference type="EMBL" id="LRRQ01000053">
    <property type="protein sequence ID" value="OAM90671.1"/>
    <property type="molecule type" value="Genomic_DNA"/>
</dbReference>
<keyword evidence="5" id="KW-0653">Protein transport</keyword>
<comment type="subcellular location">
    <subcellularLocation>
        <location evidence="5">Cell membrane</location>
        <topology evidence="5">Multi-pass membrane protein</topology>
    </subcellularLocation>
    <subcellularLocation>
        <location evidence="1">Membrane</location>
        <topology evidence="1">Multi-pass membrane protein</topology>
    </subcellularLocation>
</comment>
<keyword evidence="4 5" id="KW-0472">Membrane</keyword>
<dbReference type="PRINTS" id="PR01840">
    <property type="entry name" value="TATCFAMILY"/>
</dbReference>
<evidence type="ECO:0000256" key="4">
    <source>
        <dbReference type="ARBA" id="ARBA00023136"/>
    </source>
</evidence>
<evidence type="ECO:0000256" key="2">
    <source>
        <dbReference type="ARBA" id="ARBA00022692"/>
    </source>
</evidence>
<proteinExistence type="inferred from homology"/>
<dbReference type="STRING" id="1184151.AW736_07050"/>